<dbReference type="GO" id="GO:0016787">
    <property type="term" value="F:hydrolase activity"/>
    <property type="evidence" value="ECO:0007669"/>
    <property type="project" value="UniProtKB-KW"/>
</dbReference>
<dbReference type="Pfam" id="PF01850">
    <property type="entry name" value="PIN"/>
    <property type="match status" value="1"/>
</dbReference>
<dbReference type="PANTHER" id="PTHR33653">
    <property type="entry name" value="RIBONUCLEASE VAPC2"/>
    <property type="match status" value="1"/>
</dbReference>
<protein>
    <recommendedName>
        <fullName evidence="8">PIN domain-containing protein</fullName>
    </recommendedName>
</protein>
<keyword evidence="6" id="KW-0460">Magnesium</keyword>
<dbReference type="Gene3D" id="3.40.50.1010">
    <property type="entry name" value="5'-nuclease"/>
    <property type="match status" value="1"/>
</dbReference>
<keyword evidence="4" id="KW-0479">Metal-binding</keyword>
<accession>A0A1Q2L191</accession>
<reference evidence="9 10" key="1">
    <citation type="submission" date="2017-02" db="EMBL/GenBank/DDBJ databases">
        <title>The complete genomic sequence of a novel cold adapted crude oil-degrading bacterium Planococcus qaidamina Y42.</title>
        <authorList>
            <person name="Yang R."/>
        </authorList>
    </citation>
    <scope>NUCLEOTIDE SEQUENCE [LARGE SCALE GENOMIC DNA]</scope>
    <source>
        <strain evidence="9 10">Y42</strain>
    </source>
</reference>
<keyword evidence="3" id="KW-0540">Nuclease</keyword>
<comment type="cofactor">
    <cofactor evidence="1">
        <name>Mg(2+)</name>
        <dbReference type="ChEBI" id="CHEBI:18420"/>
    </cofactor>
</comment>
<dbReference type="PANTHER" id="PTHR33653:SF1">
    <property type="entry name" value="RIBONUCLEASE VAPC2"/>
    <property type="match status" value="1"/>
</dbReference>
<evidence type="ECO:0000256" key="3">
    <source>
        <dbReference type="ARBA" id="ARBA00022722"/>
    </source>
</evidence>
<dbReference type="GO" id="GO:0046872">
    <property type="term" value="F:metal ion binding"/>
    <property type="evidence" value="ECO:0007669"/>
    <property type="project" value="UniProtKB-KW"/>
</dbReference>
<evidence type="ECO:0000256" key="6">
    <source>
        <dbReference type="ARBA" id="ARBA00022842"/>
    </source>
</evidence>
<dbReference type="InterPro" id="IPR002716">
    <property type="entry name" value="PIN_dom"/>
</dbReference>
<dbReference type="SUPFAM" id="SSF88723">
    <property type="entry name" value="PIN domain-like"/>
    <property type="match status" value="1"/>
</dbReference>
<keyword evidence="2" id="KW-1277">Toxin-antitoxin system</keyword>
<dbReference type="RefSeq" id="WP_077590075.1">
    <property type="nucleotide sequence ID" value="NZ_CP019640.1"/>
</dbReference>
<evidence type="ECO:0000313" key="10">
    <source>
        <dbReference type="Proteomes" id="UP000188184"/>
    </source>
</evidence>
<dbReference type="OrthoDB" id="9796690at2"/>
<evidence type="ECO:0000256" key="7">
    <source>
        <dbReference type="ARBA" id="ARBA00038093"/>
    </source>
</evidence>
<organism evidence="9 10">
    <name type="scientific">Planococcus lenghuensis</name>
    <dbReference type="NCBI Taxonomy" id="2213202"/>
    <lineage>
        <taxon>Bacteria</taxon>
        <taxon>Bacillati</taxon>
        <taxon>Bacillota</taxon>
        <taxon>Bacilli</taxon>
        <taxon>Bacillales</taxon>
        <taxon>Caryophanaceae</taxon>
        <taxon>Planococcus</taxon>
    </lineage>
</organism>
<keyword evidence="5" id="KW-0378">Hydrolase</keyword>
<gene>
    <name evidence="9" type="ORF">B0X71_14430</name>
</gene>
<feature type="domain" description="PIN" evidence="8">
    <location>
        <begin position="4"/>
        <end position="130"/>
    </location>
</feature>
<dbReference type="KEGG" id="pmar:B0X71_14430"/>
<evidence type="ECO:0000256" key="4">
    <source>
        <dbReference type="ARBA" id="ARBA00022723"/>
    </source>
</evidence>
<comment type="similarity">
    <text evidence="7">Belongs to the PINc/VapC protein family.</text>
</comment>
<dbReference type="Proteomes" id="UP000188184">
    <property type="component" value="Chromosome"/>
</dbReference>
<evidence type="ECO:0000313" key="9">
    <source>
        <dbReference type="EMBL" id="AQQ54183.1"/>
    </source>
</evidence>
<proteinExistence type="inferred from homology"/>
<dbReference type="EMBL" id="CP019640">
    <property type="protein sequence ID" value="AQQ54183.1"/>
    <property type="molecule type" value="Genomic_DNA"/>
</dbReference>
<keyword evidence="10" id="KW-1185">Reference proteome</keyword>
<name>A0A1Q2L191_9BACL</name>
<sequence>MTRYLIDTNIIRFYIQQQRDVERFLDNCMANEDTLLLSMVTVGELRSQAMEISERQRGAVRRLIKAFPKVEVTDPADRKAHAYRRMGRCIRELHKEEKKAFLPRLPGLADSKIAVDAINENAEIVTNNTRDFHISRFFGVSLYDPKENIRFPPIEKSGNSPSTWILPDERYR</sequence>
<evidence type="ECO:0000256" key="1">
    <source>
        <dbReference type="ARBA" id="ARBA00001946"/>
    </source>
</evidence>
<evidence type="ECO:0000256" key="5">
    <source>
        <dbReference type="ARBA" id="ARBA00022801"/>
    </source>
</evidence>
<dbReference type="InterPro" id="IPR029060">
    <property type="entry name" value="PIN-like_dom_sf"/>
</dbReference>
<dbReference type="InterPro" id="IPR050556">
    <property type="entry name" value="Type_II_TA_system_RNase"/>
</dbReference>
<dbReference type="GO" id="GO:0004518">
    <property type="term" value="F:nuclease activity"/>
    <property type="evidence" value="ECO:0007669"/>
    <property type="project" value="UniProtKB-KW"/>
</dbReference>
<evidence type="ECO:0000256" key="2">
    <source>
        <dbReference type="ARBA" id="ARBA00022649"/>
    </source>
</evidence>
<dbReference type="AlphaFoldDB" id="A0A1Q2L191"/>
<evidence type="ECO:0000259" key="8">
    <source>
        <dbReference type="Pfam" id="PF01850"/>
    </source>
</evidence>